<dbReference type="EMBL" id="JANIIK010000118">
    <property type="protein sequence ID" value="KAJ3584982.1"/>
    <property type="molecule type" value="Genomic_DNA"/>
</dbReference>
<gene>
    <name evidence="2" type="ORF">NHX12_013705</name>
</gene>
<evidence type="ECO:0000313" key="3">
    <source>
        <dbReference type="Proteomes" id="UP001148018"/>
    </source>
</evidence>
<evidence type="ECO:0000256" key="1">
    <source>
        <dbReference type="SAM" id="MobiDB-lite"/>
    </source>
</evidence>
<feature type="region of interest" description="Disordered" evidence="1">
    <location>
        <begin position="1"/>
        <end position="130"/>
    </location>
</feature>
<comment type="caution">
    <text evidence="2">The sequence shown here is derived from an EMBL/GenBank/DDBJ whole genome shotgun (WGS) entry which is preliminary data.</text>
</comment>
<dbReference type="AlphaFoldDB" id="A0A9Q0I329"/>
<evidence type="ECO:0000313" key="2">
    <source>
        <dbReference type="EMBL" id="KAJ3584982.1"/>
    </source>
</evidence>
<accession>A0A9Q0I329</accession>
<protein>
    <submittedName>
        <fullName evidence="2">Uncharacterized protein</fullName>
    </submittedName>
</protein>
<proteinExistence type="predicted"/>
<name>A0A9Q0I329_9TELE</name>
<sequence>MQQGRGEGRGEGRTFLTAAPDGQSLGRRLPGVGGAAGVADLALGPSHRGGGQEEGGEKAGLPPLGPGPEVGGRVGDPREVDRRHRVRRRGTPEGRKQLPLARPLKSRVSEGGARRSGGRREDDRGFPVTQCPHLGHYGANVGLLCI</sequence>
<dbReference type="Proteomes" id="UP001148018">
    <property type="component" value="Unassembled WGS sequence"/>
</dbReference>
<reference evidence="2" key="1">
    <citation type="submission" date="2022-07" db="EMBL/GenBank/DDBJ databases">
        <title>Chromosome-level genome of Muraenolepis orangiensis.</title>
        <authorList>
            <person name="Kim J."/>
        </authorList>
    </citation>
    <scope>NUCLEOTIDE SEQUENCE</scope>
    <source>
        <strain evidence="2">KU_S4_2022</strain>
        <tissue evidence="2">Muscle</tissue>
    </source>
</reference>
<organism evidence="2 3">
    <name type="scientific">Muraenolepis orangiensis</name>
    <name type="common">Patagonian moray cod</name>
    <dbReference type="NCBI Taxonomy" id="630683"/>
    <lineage>
        <taxon>Eukaryota</taxon>
        <taxon>Metazoa</taxon>
        <taxon>Chordata</taxon>
        <taxon>Craniata</taxon>
        <taxon>Vertebrata</taxon>
        <taxon>Euteleostomi</taxon>
        <taxon>Actinopterygii</taxon>
        <taxon>Neopterygii</taxon>
        <taxon>Teleostei</taxon>
        <taxon>Neoteleostei</taxon>
        <taxon>Acanthomorphata</taxon>
        <taxon>Zeiogadaria</taxon>
        <taxon>Gadariae</taxon>
        <taxon>Gadiformes</taxon>
        <taxon>Muraenolepidoidei</taxon>
        <taxon>Muraenolepididae</taxon>
        <taxon>Muraenolepis</taxon>
    </lineage>
</organism>
<feature type="compositionally biased region" description="Basic and acidic residues" evidence="1">
    <location>
        <begin position="1"/>
        <end position="12"/>
    </location>
</feature>
<keyword evidence="3" id="KW-1185">Reference proteome</keyword>